<feature type="non-terminal residue" evidence="4">
    <location>
        <position position="1"/>
    </location>
</feature>
<evidence type="ECO:0000313" key="4">
    <source>
        <dbReference type="EMBL" id="KYN27526.1"/>
    </source>
</evidence>
<dbReference type="Proteomes" id="UP000078492">
    <property type="component" value="Unassembled WGS sequence"/>
</dbReference>
<keyword evidence="2" id="KW-0479">Metal-binding</keyword>
<keyword evidence="5" id="KW-1185">Reference proteome</keyword>
<dbReference type="Pfam" id="PF13359">
    <property type="entry name" value="DDE_Tnp_4"/>
    <property type="match status" value="1"/>
</dbReference>
<protein>
    <recommendedName>
        <fullName evidence="3">DDE Tnp4 domain-containing protein</fullName>
    </recommendedName>
</protein>
<dbReference type="AlphaFoldDB" id="A0A151JMV4"/>
<proteinExistence type="predicted"/>
<feature type="domain" description="DDE Tnp4" evidence="3">
    <location>
        <begin position="143"/>
        <end position="201"/>
    </location>
</feature>
<evidence type="ECO:0000313" key="5">
    <source>
        <dbReference type="Proteomes" id="UP000078492"/>
    </source>
</evidence>
<accession>A0A151JMV4</accession>
<evidence type="ECO:0000259" key="3">
    <source>
        <dbReference type="Pfam" id="PF13359"/>
    </source>
</evidence>
<comment type="cofactor">
    <cofactor evidence="1">
        <name>a divalent metal cation</name>
        <dbReference type="ChEBI" id="CHEBI:60240"/>
    </cofactor>
</comment>
<evidence type="ECO:0000256" key="1">
    <source>
        <dbReference type="ARBA" id="ARBA00001968"/>
    </source>
</evidence>
<dbReference type="InterPro" id="IPR027806">
    <property type="entry name" value="HARBI1_dom"/>
</dbReference>
<name>A0A151JMV4_9HYME</name>
<dbReference type="GO" id="GO:0046872">
    <property type="term" value="F:metal ion binding"/>
    <property type="evidence" value="ECO:0007669"/>
    <property type="project" value="UniProtKB-KW"/>
</dbReference>
<dbReference type="EMBL" id="KQ978915">
    <property type="protein sequence ID" value="KYN27526.1"/>
    <property type="molecule type" value="Genomic_DNA"/>
</dbReference>
<evidence type="ECO:0000256" key="2">
    <source>
        <dbReference type="ARBA" id="ARBA00022723"/>
    </source>
</evidence>
<organism evidence="4 5">
    <name type="scientific">Trachymyrmex cornetzi</name>
    <dbReference type="NCBI Taxonomy" id="471704"/>
    <lineage>
        <taxon>Eukaryota</taxon>
        <taxon>Metazoa</taxon>
        <taxon>Ecdysozoa</taxon>
        <taxon>Arthropoda</taxon>
        <taxon>Hexapoda</taxon>
        <taxon>Insecta</taxon>
        <taxon>Pterygota</taxon>
        <taxon>Neoptera</taxon>
        <taxon>Endopterygota</taxon>
        <taxon>Hymenoptera</taxon>
        <taxon>Apocrita</taxon>
        <taxon>Aculeata</taxon>
        <taxon>Formicoidea</taxon>
        <taxon>Formicidae</taxon>
        <taxon>Myrmicinae</taxon>
        <taxon>Trachymyrmex</taxon>
    </lineage>
</organism>
<sequence>KKIYCLISERCKRTKEVGKSIPKKSESIPYPAVLPPLTHDLQSKSENNGILKEQLYFIAFWGPYLWQATSTKPTKQDYNNLASSIVVAYPQLTGGKGSCDIVRNQLSTWIRNHQAVLKKQTLKRDYEGKPVKTPIVLESALDYGNLTLTQRRHNFVHSSTRTVIEHAFGLLKGRWRYLLKLRLKCIDMATNFVLACCVLHNFCFLHNDEVIQNMVNDDRQMRQQDLMEYHDAANADIAIQKRDRIASLL</sequence>
<reference evidence="4 5" key="1">
    <citation type="submission" date="2015-09" db="EMBL/GenBank/DDBJ databases">
        <title>Trachymyrmex cornetzi WGS genome.</title>
        <authorList>
            <person name="Nygaard S."/>
            <person name="Hu H."/>
            <person name="Boomsma J."/>
            <person name="Zhang G."/>
        </authorList>
    </citation>
    <scope>NUCLEOTIDE SEQUENCE [LARGE SCALE GENOMIC DNA]</scope>
    <source>
        <strain evidence="4">Tcor2-1</strain>
        <tissue evidence="4">Whole body</tissue>
    </source>
</reference>
<gene>
    <name evidence="4" type="ORF">ALC57_03082</name>
</gene>